<dbReference type="PANTHER" id="PTHR42643">
    <property type="entry name" value="IONOTROPIC RECEPTOR 20A-RELATED"/>
    <property type="match status" value="1"/>
</dbReference>
<evidence type="ECO:0000256" key="5">
    <source>
        <dbReference type="ARBA" id="ARBA00023136"/>
    </source>
</evidence>
<keyword evidence="10" id="KW-1185">Reference proteome</keyword>
<evidence type="ECO:0000256" key="8">
    <source>
        <dbReference type="SAM" id="Phobius"/>
    </source>
</evidence>
<comment type="subcellular location">
    <subcellularLocation>
        <location evidence="1">Cell membrane</location>
        <topology evidence="1">Multi-pass membrane protein</topology>
    </subcellularLocation>
</comment>
<organism evidence="9 10">
    <name type="scientific">Allacma fusca</name>
    <dbReference type="NCBI Taxonomy" id="39272"/>
    <lineage>
        <taxon>Eukaryota</taxon>
        <taxon>Metazoa</taxon>
        <taxon>Ecdysozoa</taxon>
        <taxon>Arthropoda</taxon>
        <taxon>Hexapoda</taxon>
        <taxon>Collembola</taxon>
        <taxon>Symphypleona</taxon>
        <taxon>Sminthuridae</taxon>
        <taxon>Allacma</taxon>
    </lineage>
</organism>
<evidence type="ECO:0000256" key="2">
    <source>
        <dbReference type="ARBA" id="ARBA00022475"/>
    </source>
</evidence>
<evidence type="ECO:0000256" key="4">
    <source>
        <dbReference type="ARBA" id="ARBA00022989"/>
    </source>
</evidence>
<dbReference type="PANTHER" id="PTHR42643:SF24">
    <property type="entry name" value="IONOTROPIC RECEPTOR 60A"/>
    <property type="match status" value="1"/>
</dbReference>
<evidence type="ECO:0000256" key="7">
    <source>
        <dbReference type="ARBA" id="ARBA00023180"/>
    </source>
</evidence>
<proteinExistence type="predicted"/>
<protein>
    <submittedName>
        <fullName evidence="9">Uncharacterized protein</fullName>
    </submittedName>
</protein>
<accession>A0A8J2JLW1</accession>
<feature type="transmembrane region" description="Helical" evidence="8">
    <location>
        <begin position="528"/>
        <end position="561"/>
    </location>
</feature>
<reference evidence="9" key="1">
    <citation type="submission" date="2021-06" db="EMBL/GenBank/DDBJ databases">
        <authorList>
            <person name="Hodson N. C."/>
            <person name="Mongue J. A."/>
            <person name="Jaron S. K."/>
        </authorList>
    </citation>
    <scope>NUCLEOTIDE SEQUENCE</scope>
</reference>
<keyword evidence="7" id="KW-0325">Glycoprotein</keyword>
<name>A0A8J2JLW1_9HEXA</name>
<evidence type="ECO:0000256" key="3">
    <source>
        <dbReference type="ARBA" id="ARBA00022692"/>
    </source>
</evidence>
<evidence type="ECO:0000313" key="10">
    <source>
        <dbReference type="Proteomes" id="UP000708208"/>
    </source>
</evidence>
<keyword evidence="6" id="KW-0675">Receptor</keyword>
<dbReference type="AlphaFoldDB" id="A0A8J2JLW1"/>
<keyword evidence="3 8" id="KW-0812">Transmembrane</keyword>
<comment type="caution">
    <text evidence="9">The sequence shown here is derived from an EMBL/GenBank/DDBJ whole genome shotgun (WGS) entry which is preliminary data.</text>
</comment>
<evidence type="ECO:0000313" key="9">
    <source>
        <dbReference type="EMBL" id="CAG7722531.1"/>
    </source>
</evidence>
<dbReference type="Proteomes" id="UP000708208">
    <property type="component" value="Unassembled WGS sequence"/>
</dbReference>
<dbReference type="InterPro" id="IPR052192">
    <property type="entry name" value="Insect_Ionotropic_Sensory_Rcpt"/>
</dbReference>
<dbReference type="EMBL" id="CAJVCH010090184">
    <property type="protein sequence ID" value="CAG7722531.1"/>
    <property type="molecule type" value="Genomic_DNA"/>
</dbReference>
<evidence type="ECO:0000256" key="1">
    <source>
        <dbReference type="ARBA" id="ARBA00004651"/>
    </source>
</evidence>
<keyword evidence="5 8" id="KW-0472">Membrane</keyword>
<gene>
    <name evidence="9" type="ORF">AFUS01_LOCUS11662</name>
</gene>
<dbReference type="GO" id="GO:0005886">
    <property type="term" value="C:plasma membrane"/>
    <property type="evidence" value="ECO:0007669"/>
    <property type="project" value="UniProtKB-SubCell"/>
</dbReference>
<evidence type="ECO:0000256" key="6">
    <source>
        <dbReference type="ARBA" id="ARBA00023170"/>
    </source>
</evidence>
<sequence length="616" mass="70148">MSSHGDHISVYESNATESSIVKTHFESALKSFLHRSQQNSQVGALFQVRLVTIEASMATKLLNLLQTDYPFPKAFYPNRSKIDFEVPIVQGYRSILPRNHYLSHQTLQIFHVINGDIASLKKFLEKMVYVGSAHRDRMIFIGEEKILVELLHSKIVSRLKYKFGIVMEDGRVLKNPIIYDGGKLEASFDAPLFETMLNNLPGRRLKVSAYPNPPYLYVDSQQQYAGGSYYQMLYFMGIKHNYTMEVDHKTPEGSGFYKNGIWNGMTGDVYYRRADVGLFMGLTVERYGIIDTIFLQPDIVHFMTRQADGHIKFLAIFSPYNLTAWLAIFLADLTSGYQINWLAFPEYENIPMDFPTLDSRKEYKVVFNFHAGTSFQYFDTAKSGMIHNVRQRFVLEPDIQKCVIEAAVEKHSVCISWGPVITRAIASNLTLPGPFKPMVVLSKPAVNFPVGFGFQYNSMFTDTFEMIAKYWRDSGLIPKWNSDVYSKFTSKGKSWLKSQKNGEFYHRIDSKWKKSLASVAPFNFDNVAAAFAIVVGGVLLSFIGFVGEIFHVIIKALIVFYSRTLTKLSLDTMQQLFCWGGAPVFGANWLQILALDLHSPLDICQCNCIKLDSTNH</sequence>
<keyword evidence="2" id="KW-1003">Cell membrane</keyword>
<keyword evidence="4 8" id="KW-1133">Transmembrane helix</keyword>